<proteinExistence type="predicted"/>
<name>A0AAD5Y2E4_9FUNG</name>
<dbReference type="SUPFAM" id="SSF55961">
    <property type="entry name" value="Bet v1-like"/>
    <property type="match status" value="1"/>
</dbReference>
<dbReference type="Pfam" id="PF01852">
    <property type="entry name" value="START"/>
    <property type="match status" value="1"/>
</dbReference>
<dbReference type="Proteomes" id="UP001211065">
    <property type="component" value="Unassembled WGS sequence"/>
</dbReference>
<comment type="caution">
    <text evidence="2">The sequence shown here is derived from an EMBL/GenBank/DDBJ whole genome shotgun (WGS) entry which is preliminary data.</text>
</comment>
<dbReference type="Gene3D" id="3.30.530.20">
    <property type="match status" value="1"/>
</dbReference>
<dbReference type="AlphaFoldDB" id="A0AAD5Y2E4"/>
<feature type="domain" description="START" evidence="1">
    <location>
        <begin position="1"/>
        <end position="158"/>
    </location>
</feature>
<dbReference type="InterPro" id="IPR002913">
    <property type="entry name" value="START_lipid-bd_dom"/>
</dbReference>
<reference evidence="2" key="1">
    <citation type="submission" date="2020-05" db="EMBL/GenBank/DDBJ databases">
        <title>Phylogenomic resolution of chytrid fungi.</title>
        <authorList>
            <person name="Stajich J.E."/>
            <person name="Amses K."/>
            <person name="Simmons R."/>
            <person name="Seto K."/>
            <person name="Myers J."/>
            <person name="Bonds A."/>
            <person name="Quandt C.A."/>
            <person name="Barry K."/>
            <person name="Liu P."/>
            <person name="Grigoriev I."/>
            <person name="Longcore J.E."/>
            <person name="James T.Y."/>
        </authorList>
    </citation>
    <scope>NUCLEOTIDE SEQUENCE</scope>
    <source>
        <strain evidence="2">JEL0476</strain>
    </source>
</reference>
<protein>
    <recommendedName>
        <fullName evidence="1">START domain-containing protein</fullName>
    </recommendedName>
</protein>
<dbReference type="CDD" id="cd00177">
    <property type="entry name" value="START"/>
    <property type="match status" value="1"/>
</dbReference>
<sequence length="354" mass="40228">MNNFRSSLDAYPLPYIRGDASFSREFTVQEWLSVIRNPTCRKVWDVRFEDAQVLKVLNNNETIAYSTQKGTFPVAARDFVTKTSLIKENTGYYYLVYSVNPDEFADLTNVPKEGYLGRVRGDLKIACWVLIDKGSSIDISYIVGVDVKGNIPSTIIKSVQAQTPQCINKVEEYLKNKGPPCFVFREDLGKGISSLTENLQENTLTIKFLYESDSKEPSNSKRTGLRISIPKQNFKNGANIGLNLEEKNGYKIFGKVEEPQEFLEVGKSCYKVFFLEFYKNTDKKEEMSVRHLADDDGDDEDSDYEEDEGAVIRTEIEDVNDNTKKLGEVVEKINVTVVVQPNKDGWILNGKHLK</sequence>
<dbReference type="GO" id="GO:0008289">
    <property type="term" value="F:lipid binding"/>
    <property type="evidence" value="ECO:0007669"/>
    <property type="project" value="InterPro"/>
</dbReference>
<organism evidence="2 3">
    <name type="scientific">Clydaea vesicula</name>
    <dbReference type="NCBI Taxonomy" id="447962"/>
    <lineage>
        <taxon>Eukaryota</taxon>
        <taxon>Fungi</taxon>
        <taxon>Fungi incertae sedis</taxon>
        <taxon>Chytridiomycota</taxon>
        <taxon>Chytridiomycota incertae sedis</taxon>
        <taxon>Chytridiomycetes</taxon>
        <taxon>Lobulomycetales</taxon>
        <taxon>Lobulomycetaceae</taxon>
        <taxon>Clydaea</taxon>
    </lineage>
</organism>
<dbReference type="EMBL" id="JADGJW010000062">
    <property type="protein sequence ID" value="KAJ3225407.1"/>
    <property type="molecule type" value="Genomic_DNA"/>
</dbReference>
<dbReference type="InterPro" id="IPR051213">
    <property type="entry name" value="START_lipid_transfer"/>
</dbReference>
<dbReference type="InterPro" id="IPR023393">
    <property type="entry name" value="START-like_dom_sf"/>
</dbReference>
<evidence type="ECO:0000259" key="1">
    <source>
        <dbReference type="PROSITE" id="PS50848"/>
    </source>
</evidence>
<keyword evidence="3" id="KW-1185">Reference proteome</keyword>
<dbReference type="PANTHER" id="PTHR19308">
    <property type="entry name" value="PHOSPHATIDYLCHOLINE TRANSFER PROTEIN"/>
    <property type="match status" value="1"/>
</dbReference>
<evidence type="ECO:0000313" key="3">
    <source>
        <dbReference type="Proteomes" id="UP001211065"/>
    </source>
</evidence>
<evidence type="ECO:0000313" key="2">
    <source>
        <dbReference type="EMBL" id="KAJ3225407.1"/>
    </source>
</evidence>
<dbReference type="GO" id="GO:0005737">
    <property type="term" value="C:cytoplasm"/>
    <property type="evidence" value="ECO:0007669"/>
    <property type="project" value="UniProtKB-ARBA"/>
</dbReference>
<gene>
    <name evidence="2" type="ORF">HK099_006865</name>
</gene>
<dbReference type="PROSITE" id="PS50848">
    <property type="entry name" value="START"/>
    <property type="match status" value="1"/>
</dbReference>
<accession>A0AAD5Y2E4</accession>
<dbReference type="PANTHER" id="PTHR19308:SF14">
    <property type="entry name" value="START DOMAIN-CONTAINING PROTEIN"/>
    <property type="match status" value="1"/>
</dbReference>